<dbReference type="InterPro" id="IPR052559">
    <property type="entry name" value="V-haloperoxidase"/>
</dbReference>
<organism evidence="2 3">
    <name type="scientific">Aquibacillus koreensis</name>
    <dbReference type="NCBI Taxonomy" id="279446"/>
    <lineage>
        <taxon>Bacteria</taxon>
        <taxon>Bacillati</taxon>
        <taxon>Bacillota</taxon>
        <taxon>Bacilli</taxon>
        <taxon>Bacillales</taxon>
        <taxon>Bacillaceae</taxon>
        <taxon>Aquibacillus</taxon>
    </lineage>
</organism>
<dbReference type="AlphaFoldDB" id="A0A9X3WH90"/>
<dbReference type="Proteomes" id="UP001145072">
    <property type="component" value="Unassembled WGS sequence"/>
</dbReference>
<dbReference type="PANTHER" id="PTHR34599">
    <property type="entry name" value="PEROXIDASE-RELATED"/>
    <property type="match status" value="1"/>
</dbReference>
<evidence type="ECO:0000313" key="2">
    <source>
        <dbReference type="EMBL" id="MDC3419717.1"/>
    </source>
</evidence>
<dbReference type="EMBL" id="JAMQJZ010000002">
    <property type="protein sequence ID" value="MDC3419717.1"/>
    <property type="molecule type" value="Genomic_DNA"/>
</dbReference>
<name>A0A9X3WH90_9BACI</name>
<dbReference type="InterPro" id="IPR036938">
    <property type="entry name" value="PAP2/HPO_sf"/>
</dbReference>
<keyword evidence="3" id="KW-1185">Reference proteome</keyword>
<dbReference type="Pfam" id="PF01569">
    <property type="entry name" value="PAP2"/>
    <property type="match status" value="1"/>
</dbReference>
<dbReference type="SUPFAM" id="SSF48317">
    <property type="entry name" value="Acid phosphatase/Vanadium-dependent haloperoxidase"/>
    <property type="match status" value="1"/>
</dbReference>
<reference evidence="2" key="1">
    <citation type="submission" date="2022-06" db="EMBL/GenBank/DDBJ databases">
        <title>Aquibacillus sp. a new bacterium isolated from soil saline samples.</title>
        <authorList>
            <person name="Galisteo C."/>
            <person name="De La Haba R."/>
            <person name="Sanchez-Porro C."/>
            <person name="Ventosa A."/>
        </authorList>
    </citation>
    <scope>NUCLEOTIDE SEQUENCE</scope>
    <source>
        <strain evidence="2">JCM 12387</strain>
    </source>
</reference>
<dbReference type="Gene3D" id="1.10.606.20">
    <property type="match status" value="1"/>
</dbReference>
<dbReference type="InterPro" id="IPR000326">
    <property type="entry name" value="PAP2/HPO"/>
</dbReference>
<evidence type="ECO:0000259" key="1">
    <source>
        <dbReference type="Pfam" id="PF01569"/>
    </source>
</evidence>
<protein>
    <submittedName>
        <fullName evidence="2">Vanadium-dependent haloperoxidase</fullName>
    </submittedName>
</protein>
<comment type="caution">
    <text evidence="2">The sequence shown here is derived from an EMBL/GenBank/DDBJ whole genome shotgun (WGS) entry which is preliminary data.</text>
</comment>
<accession>A0A9X3WH90</accession>
<evidence type="ECO:0000313" key="3">
    <source>
        <dbReference type="Proteomes" id="UP001145072"/>
    </source>
</evidence>
<sequence length="300" mass="34274">MVDHDESYKRWTDIPYAGETRPPNNPIEPFAGSWRTYFIQHDEKGGFETLDGRPIRLAIKDPNTIDFEKELKVVQRAQENINEDEINKAIYWGAGPPTKQWTPIVDRLIDSYSVEAPRASRILAALYAGLNDAFVVAWSLKYKWQVARPNQIDQNLATIICTPVHPSYPSGHAVVSGAAEIILSYFFPTEHKKLHKLAEENATSRLYGGVHFPSDNKEGLRLGRQIGNIVVREISKEKNNRGSITDTPYRQFKDAELNPPPYEQVIPYEYDTSCQSLVLQHVISKQDNDRDHLPKPKLFF</sequence>
<dbReference type="RefSeq" id="WP_259866548.1">
    <property type="nucleotide sequence ID" value="NZ_JAOALK010000012.1"/>
</dbReference>
<gene>
    <name evidence="2" type="ORF">NC661_04975</name>
</gene>
<dbReference type="PANTHER" id="PTHR34599:SF1">
    <property type="entry name" value="PHOSPHATIDIC ACID PHOSPHATASE TYPE 2_HALOPEROXIDASE DOMAIN-CONTAINING PROTEIN"/>
    <property type="match status" value="1"/>
</dbReference>
<dbReference type="CDD" id="cd03398">
    <property type="entry name" value="PAP2_haloperoxidase"/>
    <property type="match status" value="1"/>
</dbReference>
<feature type="domain" description="Phosphatidic acid phosphatase type 2/haloperoxidase" evidence="1">
    <location>
        <begin position="132"/>
        <end position="232"/>
    </location>
</feature>
<proteinExistence type="predicted"/>